<feature type="region of interest" description="Disordered" evidence="1">
    <location>
        <begin position="766"/>
        <end position="797"/>
    </location>
</feature>
<proteinExistence type="predicted"/>
<feature type="compositionally biased region" description="Low complexity" evidence="1">
    <location>
        <begin position="411"/>
        <end position="424"/>
    </location>
</feature>
<feature type="region of interest" description="Disordered" evidence="1">
    <location>
        <begin position="827"/>
        <end position="878"/>
    </location>
</feature>
<feature type="compositionally biased region" description="Low complexity" evidence="1">
    <location>
        <begin position="1109"/>
        <end position="1120"/>
    </location>
</feature>
<feature type="compositionally biased region" description="Low complexity" evidence="1">
    <location>
        <begin position="443"/>
        <end position="482"/>
    </location>
</feature>
<dbReference type="CDD" id="cd18724">
    <property type="entry name" value="PIN_LabA-like"/>
    <property type="match status" value="1"/>
</dbReference>
<feature type="compositionally biased region" description="Low complexity" evidence="1">
    <location>
        <begin position="524"/>
        <end position="536"/>
    </location>
</feature>
<evidence type="ECO:0000313" key="2">
    <source>
        <dbReference type="EMBL" id="KAJ3568231.1"/>
    </source>
</evidence>
<feature type="compositionally biased region" description="Acidic residues" evidence="1">
    <location>
        <begin position="508"/>
        <end position="520"/>
    </location>
</feature>
<feature type="region of interest" description="Disordered" evidence="1">
    <location>
        <begin position="286"/>
        <end position="309"/>
    </location>
</feature>
<feature type="compositionally biased region" description="Basic and acidic residues" evidence="1">
    <location>
        <begin position="40"/>
        <end position="52"/>
    </location>
</feature>
<feature type="compositionally biased region" description="Low complexity" evidence="1">
    <location>
        <begin position="1"/>
        <end position="24"/>
    </location>
</feature>
<feature type="region of interest" description="Disordered" evidence="1">
    <location>
        <begin position="327"/>
        <end position="557"/>
    </location>
</feature>
<feature type="compositionally biased region" description="Basic residues" evidence="1">
    <location>
        <begin position="425"/>
        <end position="437"/>
    </location>
</feature>
<feature type="compositionally biased region" description="Polar residues" evidence="1">
    <location>
        <begin position="55"/>
        <end position="70"/>
    </location>
</feature>
<feature type="compositionally biased region" description="Polar residues" evidence="1">
    <location>
        <begin position="1072"/>
        <end position="1084"/>
    </location>
</feature>
<dbReference type="AlphaFoldDB" id="A0AAD5VS39"/>
<feature type="region of interest" description="Disordered" evidence="1">
    <location>
        <begin position="723"/>
        <end position="742"/>
    </location>
</feature>
<feature type="region of interest" description="Disordered" evidence="1">
    <location>
        <begin position="946"/>
        <end position="980"/>
    </location>
</feature>
<feature type="region of interest" description="Disordered" evidence="1">
    <location>
        <begin position="1106"/>
        <end position="1125"/>
    </location>
</feature>
<sequence>MMITRTTTRRPIPQPQSPSLIPITPGAPSHHQHQQQYPPTHHEATHTSDTPKRIGTTTRPVLSSNPSSANPYKERKRGKYRDRDKAGSGFGLSPGSVTILKRGATGSNGTDSSSPIPLDSSSSANVIGADSDYEVARSQPAGSQSQSQSQSAQHTNSNTRSSATSIRGRAQASTSTSTTSTLGVEAEAEADFLTRTGTTAGTNTLNEAANYHNNKKGKVKAVVLDGSTTPRAGGSYLYQHHRDRDEGEGEGEGDDDRRVHEDYGPGGEDVEGEVPVWYIDQYGQRSRWSPLSSGSALSGKMKGDALQSAKGEGRMEWYIDNYGKRTSRMVDGSTSASLGGYGRGLDLVGDDLDEEDGEEGEGEGEEEEESHSEDPDADENDHTGTDSQQQQQQQQAIDHRGALTKDMDLASPISQSTTSTATPTKAKKRKSKKKRKIPVTVPLPLALPSSATLPSSAALASAAHASTASASTTTNTIAHSHSVPNLQHLHVRDDSTTDTDLIGINTTTEEEEEGEDGDVDGDLRSASASSSLSSEGTETETDSEIVGSGGDRSGAIAARTRGDGDIGVANNAATAADVKADANAFPGLGPGLGLGLGLGVAFVEDVSIDELTKKEKKRLKKERQKEKKKEKRRVKEFVIRGDPMNSPAVVFSNDFASTVGNAGEKGGVLFGQQSKTTKLVLLAKYLWGMFDGERDVLSKVLKRLEASSMPSYAFAATAAEDDWDGFGPSTPRKNKKKEKGKRRVFLPDDGSLEYSSLASSDLQRAVVVERGDGSPSDGYGYAYGEKDDPDPRGDPPGRKDVLVHVFIDHSNILIGLLNHLKRVSKKLKIPPPPASSSSSSSAKNNTYHHDASPSISSGTALRPLPIPKTKVGVPIPVRTHKPSPVIPLPSFATSTSNLSRSAPSTITGKSSLSTVMAARRAHQSSDDDEDDVQVFEFEDEGYGYEVDRSNDLGKEGMGTPLTGKRNEKRSKGAKAGGASKAAAMIRRSPHLWHAALALVLERGRPVTRRVVVASSPLYQPMEDMERLGYDVSVLTRVPDLGDGADRLEKAAKFEALSSSSFHAKDTTTTTTEYHSGSSPTKGGFAATQQQARTLGKSQARRILNISDNAGSASGSPGAASQSTRVKYREQGVDELLQLKLLTVIAATDRVPEGSTIVLATGDGNVGQFNEDGYLGPVRMALKHGWKVELYAWEDGLSRSWKREFGPTSEWGKKGMFRVIAMEQFAECLVDLGY</sequence>
<dbReference type="Proteomes" id="UP001213000">
    <property type="component" value="Unassembled WGS sequence"/>
</dbReference>
<keyword evidence="3" id="KW-1185">Reference proteome</keyword>
<accession>A0AAD5VS39</accession>
<feature type="region of interest" description="Disordered" evidence="1">
    <location>
        <begin position="1065"/>
        <end position="1084"/>
    </location>
</feature>
<feature type="compositionally biased region" description="Basic and acidic residues" evidence="1">
    <location>
        <begin position="784"/>
        <end position="797"/>
    </location>
</feature>
<feature type="compositionally biased region" description="Basic and acidic residues" evidence="1">
    <location>
        <begin position="397"/>
        <end position="408"/>
    </location>
</feature>
<protein>
    <submittedName>
        <fullName evidence="2">Uncharacterized protein</fullName>
    </submittedName>
</protein>
<feature type="compositionally biased region" description="Acidic residues" evidence="1">
    <location>
        <begin position="348"/>
        <end position="379"/>
    </location>
</feature>
<gene>
    <name evidence="2" type="ORF">NP233_g5841</name>
</gene>
<comment type="caution">
    <text evidence="2">The sequence shown here is derived from an EMBL/GenBank/DDBJ whole genome shotgun (WGS) entry which is preliminary data.</text>
</comment>
<feature type="compositionally biased region" description="Basic residues" evidence="1">
    <location>
        <begin position="732"/>
        <end position="742"/>
    </location>
</feature>
<feature type="compositionally biased region" description="Low complexity" evidence="1">
    <location>
        <begin position="111"/>
        <end position="123"/>
    </location>
</feature>
<organism evidence="2 3">
    <name type="scientific">Leucocoprinus birnbaumii</name>
    <dbReference type="NCBI Taxonomy" id="56174"/>
    <lineage>
        <taxon>Eukaryota</taxon>
        <taxon>Fungi</taxon>
        <taxon>Dikarya</taxon>
        <taxon>Basidiomycota</taxon>
        <taxon>Agaricomycotina</taxon>
        <taxon>Agaricomycetes</taxon>
        <taxon>Agaricomycetidae</taxon>
        <taxon>Agaricales</taxon>
        <taxon>Agaricineae</taxon>
        <taxon>Agaricaceae</taxon>
        <taxon>Leucocoprinus</taxon>
    </lineage>
</organism>
<feature type="region of interest" description="Disordered" evidence="1">
    <location>
        <begin position="228"/>
        <end position="271"/>
    </location>
</feature>
<feature type="compositionally biased region" description="Polar residues" evidence="1">
    <location>
        <begin position="286"/>
        <end position="296"/>
    </location>
</feature>
<evidence type="ECO:0000256" key="1">
    <source>
        <dbReference type="SAM" id="MobiDB-lite"/>
    </source>
</evidence>
<evidence type="ECO:0000313" key="3">
    <source>
        <dbReference type="Proteomes" id="UP001213000"/>
    </source>
</evidence>
<dbReference type="EMBL" id="JANIEX010000358">
    <property type="protein sequence ID" value="KAJ3568231.1"/>
    <property type="molecule type" value="Genomic_DNA"/>
</dbReference>
<feature type="compositionally biased region" description="Low complexity" evidence="1">
    <location>
        <begin position="138"/>
        <end position="153"/>
    </location>
</feature>
<reference evidence="2" key="1">
    <citation type="submission" date="2022-07" db="EMBL/GenBank/DDBJ databases">
        <title>Genome Sequence of Leucocoprinus birnbaumii.</title>
        <authorList>
            <person name="Buettner E."/>
        </authorList>
    </citation>
    <scope>NUCLEOTIDE SEQUENCE</scope>
    <source>
        <strain evidence="2">VT141</strain>
    </source>
</reference>
<feature type="compositionally biased region" description="Polar residues" evidence="1">
    <location>
        <begin position="154"/>
        <end position="165"/>
    </location>
</feature>
<name>A0AAD5VS39_9AGAR</name>
<feature type="region of interest" description="Disordered" evidence="1">
    <location>
        <begin position="1"/>
        <end position="184"/>
    </location>
</feature>